<evidence type="ECO:0000313" key="10">
    <source>
        <dbReference type="Proteomes" id="UP000006860"/>
    </source>
</evidence>
<dbReference type="PANTHER" id="PTHR33908">
    <property type="entry name" value="MANNOSYLTRANSFERASE YKCB-RELATED"/>
    <property type="match status" value="1"/>
</dbReference>
<sequence>MSQTATPSETTKPPLWKRFWIGGVCVGLLGWLLTMNTLDPSGSYPESGQGPGITLDESFNVQQGVLLVEAFRAYGLFLFDPYNLDDVFGGKAVPYLPDHPPLGRWILGIAHHLCWMWNAPESPAPAIVTACARTGSATLFGFTLLLIGFTAGRWYGSLAGWVAPLSVLLMPRVFAHAHIASLESTVNLTYALAVIGMAHLWSHVWKSETADEEAAPNRFGSWKAGLVPGFLLGLAMLSKIQGFLLVPGCIVWALWYGRQRAILPLFVWGVMGWAVFFAGWPWLWLDPVGHLQEFLGSATDRVTLHNFYLGQVYDDNATPWHYPWLMFLLTVPLGLQLLGAIGTKIAIQNRRTEPAAILVLLSMLFPMLLFSTSVAAYDGVRLFLMVFPLWGIFIGAGAETAWSWLKDRLAQPQLRIGLASVLLLTQAWGVWVTHPCQLSYFNLLAFGQTAANPAWEASYWGDSITREFLQECREVIPEGATVEIAPTLHQFQCGEMNSQSPIVQSQQWTFLPYPQSQLQQDRYVLVFLRYADLTDVLPELREQFVEERTFSRNGRKLAVLYRSKPQE</sequence>
<keyword evidence="2" id="KW-1003">Cell membrane</keyword>
<protein>
    <recommendedName>
        <fullName evidence="11">Glycosyltransferase RgtA/B/C/D-like domain-containing protein</fullName>
    </recommendedName>
</protein>
<feature type="transmembrane region" description="Helical" evidence="8">
    <location>
        <begin position="382"/>
        <end position="402"/>
    </location>
</feature>
<evidence type="ECO:0000256" key="3">
    <source>
        <dbReference type="ARBA" id="ARBA00022676"/>
    </source>
</evidence>
<dbReference type="PANTHER" id="PTHR33908:SF11">
    <property type="entry name" value="MEMBRANE PROTEIN"/>
    <property type="match status" value="1"/>
</dbReference>
<keyword evidence="5 8" id="KW-0812">Transmembrane</keyword>
<evidence type="ECO:0000256" key="8">
    <source>
        <dbReference type="SAM" id="Phobius"/>
    </source>
</evidence>
<dbReference type="Proteomes" id="UP000006860">
    <property type="component" value="Chromosome"/>
</dbReference>
<dbReference type="EMBL" id="CP002546">
    <property type="protein sequence ID" value="ADY59596.1"/>
    <property type="molecule type" value="Genomic_DNA"/>
</dbReference>
<gene>
    <name evidence="9" type="ordered locus">Plabr_1992</name>
</gene>
<dbReference type="GO" id="GO:0016763">
    <property type="term" value="F:pentosyltransferase activity"/>
    <property type="evidence" value="ECO:0007669"/>
    <property type="project" value="TreeGrafter"/>
</dbReference>
<evidence type="ECO:0000256" key="1">
    <source>
        <dbReference type="ARBA" id="ARBA00004651"/>
    </source>
</evidence>
<name>F0SIG8_RUBBR</name>
<keyword evidence="7 8" id="KW-0472">Membrane</keyword>
<evidence type="ECO:0000256" key="6">
    <source>
        <dbReference type="ARBA" id="ARBA00022989"/>
    </source>
</evidence>
<feature type="transmembrane region" description="Helical" evidence="8">
    <location>
        <begin position="355"/>
        <end position="376"/>
    </location>
</feature>
<dbReference type="GO" id="GO:0009103">
    <property type="term" value="P:lipopolysaccharide biosynthetic process"/>
    <property type="evidence" value="ECO:0007669"/>
    <property type="project" value="UniProtKB-ARBA"/>
</dbReference>
<dbReference type="KEGG" id="pbs:Plabr_1992"/>
<dbReference type="HOGENOM" id="CLU_480500_0_0_0"/>
<keyword evidence="6 8" id="KW-1133">Transmembrane helix</keyword>
<keyword evidence="3" id="KW-0328">Glycosyltransferase</keyword>
<dbReference type="AlphaFoldDB" id="F0SIG8"/>
<evidence type="ECO:0000313" key="9">
    <source>
        <dbReference type="EMBL" id="ADY59596.1"/>
    </source>
</evidence>
<feature type="transmembrane region" description="Helical" evidence="8">
    <location>
        <begin position="225"/>
        <end position="255"/>
    </location>
</feature>
<keyword evidence="10" id="KW-1185">Reference proteome</keyword>
<accession>F0SIG8</accession>
<evidence type="ECO:0000256" key="5">
    <source>
        <dbReference type="ARBA" id="ARBA00022692"/>
    </source>
</evidence>
<dbReference type="OrthoDB" id="244175at2"/>
<feature type="transmembrane region" description="Helical" evidence="8">
    <location>
        <begin position="322"/>
        <end position="343"/>
    </location>
</feature>
<feature type="transmembrane region" description="Helical" evidence="8">
    <location>
        <begin position="154"/>
        <end position="175"/>
    </location>
</feature>
<dbReference type="InterPro" id="IPR050297">
    <property type="entry name" value="LipidA_mod_glycosyltrf_83"/>
</dbReference>
<dbReference type="GO" id="GO:0005886">
    <property type="term" value="C:plasma membrane"/>
    <property type="evidence" value="ECO:0007669"/>
    <property type="project" value="UniProtKB-SubCell"/>
</dbReference>
<dbReference type="RefSeq" id="WP_013628321.1">
    <property type="nucleotide sequence ID" value="NC_015174.1"/>
</dbReference>
<feature type="transmembrane region" description="Helical" evidence="8">
    <location>
        <begin position="414"/>
        <end position="432"/>
    </location>
</feature>
<dbReference type="eggNOG" id="COG1807">
    <property type="taxonomic scope" value="Bacteria"/>
</dbReference>
<evidence type="ECO:0000256" key="2">
    <source>
        <dbReference type="ARBA" id="ARBA00022475"/>
    </source>
</evidence>
<keyword evidence="4" id="KW-0808">Transferase</keyword>
<reference evidence="10" key="1">
    <citation type="submission" date="2011-02" db="EMBL/GenBank/DDBJ databases">
        <title>The complete genome of Planctomyces brasiliensis DSM 5305.</title>
        <authorList>
            <person name="Lucas S."/>
            <person name="Copeland A."/>
            <person name="Lapidus A."/>
            <person name="Bruce D."/>
            <person name="Goodwin L."/>
            <person name="Pitluck S."/>
            <person name="Kyrpides N."/>
            <person name="Mavromatis K."/>
            <person name="Pagani I."/>
            <person name="Ivanova N."/>
            <person name="Ovchinnikova G."/>
            <person name="Lu M."/>
            <person name="Detter J.C."/>
            <person name="Han C."/>
            <person name="Land M."/>
            <person name="Hauser L."/>
            <person name="Markowitz V."/>
            <person name="Cheng J.-F."/>
            <person name="Hugenholtz P."/>
            <person name="Woyke T."/>
            <person name="Wu D."/>
            <person name="Tindall B."/>
            <person name="Pomrenke H.G."/>
            <person name="Brambilla E."/>
            <person name="Klenk H.-P."/>
            <person name="Eisen J.A."/>
        </authorList>
    </citation>
    <scope>NUCLEOTIDE SEQUENCE [LARGE SCALE GENOMIC DNA]</scope>
    <source>
        <strain evidence="10">ATCC 49424 / DSM 5305 / JCM 21570 / NBRC 103401 / IFAM 1448</strain>
    </source>
</reference>
<evidence type="ECO:0008006" key="11">
    <source>
        <dbReference type="Google" id="ProtNLM"/>
    </source>
</evidence>
<feature type="transmembrane region" description="Helical" evidence="8">
    <location>
        <begin position="126"/>
        <end position="148"/>
    </location>
</feature>
<feature type="transmembrane region" description="Helical" evidence="8">
    <location>
        <begin position="20"/>
        <end position="38"/>
    </location>
</feature>
<dbReference type="STRING" id="756272.Plabr_1992"/>
<comment type="subcellular location">
    <subcellularLocation>
        <location evidence="1">Cell membrane</location>
        <topology evidence="1">Multi-pass membrane protein</topology>
    </subcellularLocation>
</comment>
<feature type="transmembrane region" description="Helical" evidence="8">
    <location>
        <begin position="262"/>
        <end position="283"/>
    </location>
</feature>
<evidence type="ECO:0000256" key="7">
    <source>
        <dbReference type="ARBA" id="ARBA00023136"/>
    </source>
</evidence>
<organism evidence="9 10">
    <name type="scientific">Rubinisphaera brasiliensis (strain ATCC 49424 / DSM 5305 / JCM 21570 / IAM 15109 / NBRC 103401 / IFAM 1448)</name>
    <name type="common">Planctomyces brasiliensis</name>
    <dbReference type="NCBI Taxonomy" id="756272"/>
    <lineage>
        <taxon>Bacteria</taxon>
        <taxon>Pseudomonadati</taxon>
        <taxon>Planctomycetota</taxon>
        <taxon>Planctomycetia</taxon>
        <taxon>Planctomycetales</taxon>
        <taxon>Planctomycetaceae</taxon>
        <taxon>Rubinisphaera</taxon>
    </lineage>
</organism>
<evidence type="ECO:0000256" key="4">
    <source>
        <dbReference type="ARBA" id="ARBA00022679"/>
    </source>
</evidence>
<proteinExistence type="predicted"/>